<feature type="signal peptide" evidence="3">
    <location>
        <begin position="1"/>
        <end position="20"/>
    </location>
</feature>
<dbReference type="AlphaFoldDB" id="A0A0G4EI54"/>
<evidence type="ECO:0000313" key="5">
    <source>
        <dbReference type="Proteomes" id="UP000041254"/>
    </source>
</evidence>
<evidence type="ECO:0000256" key="1">
    <source>
        <dbReference type="SAM" id="MobiDB-lite"/>
    </source>
</evidence>
<keyword evidence="5" id="KW-1185">Reference proteome</keyword>
<dbReference type="EMBL" id="CDMY01000235">
    <property type="protein sequence ID" value="CEL95678.1"/>
    <property type="molecule type" value="Genomic_DNA"/>
</dbReference>
<evidence type="ECO:0000256" key="3">
    <source>
        <dbReference type="SAM" id="SignalP"/>
    </source>
</evidence>
<feature type="transmembrane region" description="Helical" evidence="2">
    <location>
        <begin position="594"/>
        <end position="616"/>
    </location>
</feature>
<feature type="chain" id="PRO_5005187667" evidence="3">
    <location>
        <begin position="21"/>
        <end position="658"/>
    </location>
</feature>
<dbReference type="PROSITE" id="PS51257">
    <property type="entry name" value="PROKAR_LIPOPROTEIN"/>
    <property type="match status" value="1"/>
</dbReference>
<organism evidence="4 5">
    <name type="scientific">Vitrella brassicaformis (strain CCMP3155)</name>
    <dbReference type="NCBI Taxonomy" id="1169540"/>
    <lineage>
        <taxon>Eukaryota</taxon>
        <taxon>Sar</taxon>
        <taxon>Alveolata</taxon>
        <taxon>Colpodellida</taxon>
        <taxon>Vitrellaceae</taxon>
        <taxon>Vitrella</taxon>
    </lineage>
</organism>
<keyword evidence="3" id="KW-0732">Signal</keyword>
<dbReference type="Proteomes" id="UP000041254">
    <property type="component" value="Unassembled WGS sequence"/>
</dbReference>
<evidence type="ECO:0000256" key="2">
    <source>
        <dbReference type="SAM" id="Phobius"/>
    </source>
</evidence>
<feature type="region of interest" description="Disordered" evidence="1">
    <location>
        <begin position="149"/>
        <end position="227"/>
    </location>
</feature>
<gene>
    <name evidence="4" type="ORF">Vbra_12001</name>
</gene>
<keyword evidence="2" id="KW-1133">Transmembrane helix</keyword>
<feature type="compositionally biased region" description="Basic and acidic residues" evidence="1">
    <location>
        <begin position="199"/>
        <end position="214"/>
    </location>
</feature>
<accession>A0A0G4EI54</accession>
<dbReference type="VEuPathDB" id="CryptoDB:Vbra_12001"/>
<proteinExistence type="predicted"/>
<keyword evidence="2" id="KW-0812">Transmembrane</keyword>
<keyword evidence="2" id="KW-0472">Membrane</keyword>
<sequence>MRGVALVALLVGFGVVGCLGDEEDMDRERDGMDGDEGEEGDLSNLIIYDGGGGLGEQFKVIFDERTKPSSCLKTTDQLVAAGKVEDSTYSSRAFRIVSNDEDITVSIFKVDFEVEEYVPAATFNPASSATQGGQTGVTGTAEQPVAANTTQQAGSATAEGDASTGSQKDESASAAAAGEEITAEEVKGDGNGEAASEASEQRDGGDDRARRLQGQDEAAPDTQAKDTIAADASKPLLRVDLSEHASQDNPLIIDGLATDVQVLYGCGREGTARIKMTLHVGKPTKEQTVCFSWIKKCKTGWDRLQIADSENRYVFDKGETNEEWLEDHEEGGVPTKQVATNFNLWVSGPGSVLFSKPVVTSSYPEGLTVDIRGSIAYTDFIEVSDISKETLSVVYTCHTKSEQPIEVTLKLTKHLTDETIHIAWSKHCVPPKAHNLDVLIQACMFGRPRGQATQAVTAGSVSPTFSVTADPKKDAFQVDERRSCSSITLKAPFGEDLPALYPPPQLSFDRQVVDIRFGGSQPKSLEEARQISMRRSIGASPNLLRLYYVCKTAGSSRVTLSLHLEDYQSIDLSWVKACRKPAVRVSKAVTAPGVFFWGIALAASALIICCVFRLYLYAENDSFDAKIGAVKAGSPFAHKYARMNTNEKMGSKGEVQHH</sequence>
<reference evidence="4 5" key="1">
    <citation type="submission" date="2014-11" db="EMBL/GenBank/DDBJ databases">
        <authorList>
            <person name="Zhu J."/>
            <person name="Qi W."/>
            <person name="Song R."/>
        </authorList>
    </citation>
    <scope>NUCLEOTIDE SEQUENCE [LARGE SCALE GENOMIC DNA]</scope>
</reference>
<evidence type="ECO:0000313" key="4">
    <source>
        <dbReference type="EMBL" id="CEL95678.1"/>
    </source>
</evidence>
<name>A0A0G4EI54_VITBC</name>
<protein>
    <submittedName>
        <fullName evidence="4">Uncharacterized protein</fullName>
    </submittedName>
</protein>
<dbReference type="InParanoid" id="A0A0G4EI54"/>